<evidence type="ECO:0000313" key="1">
    <source>
        <dbReference type="EMBL" id="MDO1514778.1"/>
    </source>
</evidence>
<gene>
    <name evidence="1" type="ORF">Q2T41_19180</name>
</gene>
<protein>
    <submittedName>
        <fullName evidence="1">Uncharacterized protein</fullName>
    </submittedName>
</protein>
<dbReference type="EMBL" id="JAUKUC010000002">
    <property type="protein sequence ID" value="MDO1514778.1"/>
    <property type="molecule type" value="Genomic_DNA"/>
</dbReference>
<comment type="caution">
    <text evidence="1">The sequence shown here is derived from an EMBL/GenBank/DDBJ whole genome shotgun (WGS) entry which is preliminary data.</text>
</comment>
<proteinExistence type="predicted"/>
<sequence>MCITLYDLQYLKRFNEIKNLHFICLSELYYLKTFNKVRQHDEIYTATSYSETK</sequence>
<dbReference type="Proteomes" id="UP001168579">
    <property type="component" value="Unassembled WGS sequence"/>
</dbReference>
<name>A0ABT8RV47_9FLAO</name>
<dbReference type="RefSeq" id="WP_304437488.1">
    <property type="nucleotide sequence ID" value="NZ_JAUKUC010000002.1"/>
</dbReference>
<keyword evidence="2" id="KW-1185">Reference proteome</keyword>
<evidence type="ECO:0000313" key="2">
    <source>
        <dbReference type="Proteomes" id="UP001168579"/>
    </source>
</evidence>
<reference evidence="1" key="2">
    <citation type="submission" date="2023-06" db="EMBL/GenBank/DDBJ databases">
        <authorList>
            <person name="Lucena T."/>
            <person name="Sun Q."/>
        </authorList>
    </citation>
    <scope>NUCLEOTIDE SEQUENCE</scope>
    <source>
        <strain evidence="1">CECT 8869</strain>
    </source>
</reference>
<organism evidence="1 2">
    <name type="scientific">Maribacter confluentis</name>
    <dbReference type="NCBI Taxonomy" id="1656093"/>
    <lineage>
        <taxon>Bacteria</taxon>
        <taxon>Pseudomonadati</taxon>
        <taxon>Bacteroidota</taxon>
        <taxon>Flavobacteriia</taxon>
        <taxon>Flavobacteriales</taxon>
        <taxon>Flavobacteriaceae</taxon>
        <taxon>Maribacter</taxon>
    </lineage>
</organism>
<accession>A0ABT8RV47</accession>
<reference evidence="1" key="1">
    <citation type="journal article" date="2014" name="Int. J. Syst. Evol. Microbiol.">
        <title>Complete genome of a new Firmicutes species belonging to the dominant human colonic microbiota ('Ruminococcus bicirculans') reveals two chromosomes and a selective capacity to utilize plant glucans.</title>
        <authorList>
            <consortium name="NISC Comparative Sequencing Program"/>
            <person name="Wegmann U."/>
            <person name="Louis P."/>
            <person name="Goesmann A."/>
            <person name="Henrissat B."/>
            <person name="Duncan S.H."/>
            <person name="Flint H.J."/>
        </authorList>
    </citation>
    <scope>NUCLEOTIDE SEQUENCE</scope>
    <source>
        <strain evidence="1">CECT 8869</strain>
    </source>
</reference>